<dbReference type="InterPro" id="IPR036865">
    <property type="entry name" value="CRAL-TRIO_dom_sf"/>
</dbReference>
<dbReference type="Gene3D" id="3.40.525.10">
    <property type="entry name" value="CRAL-TRIO lipid binding domain"/>
    <property type="match status" value="1"/>
</dbReference>
<feature type="domain" description="CRAL-TRIO" evidence="1">
    <location>
        <begin position="72"/>
        <end position="257"/>
    </location>
</feature>
<dbReference type="PANTHER" id="PTHR23324">
    <property type="entry name" value="SEC14 RELATED PROTEIN"/>
    <property type="match status" value="1"/>
</dbReference>
<dbReference type="PANTHER" id="PTHR23324:SF83">
    <property type="entry name" value="SEC14-LIKE PROTEIN 2"/>
    <property type="match status" value="1"/>
</dbReference>
<dbReference type="InterPro" id="IPR011074">
    <property type="entry name" value="CRAL/TRIO_N_dom"/>
</dbReference>
<evidence type="ECO:0000259" key="1">
    <source>
        <dbReference type="PROSITE" id="PS50191"/>
    </source>
</evidence>
<organism evidence="2 3">
    <name type="scientific">Folsomia candida</name>
    <name type="common">Springtail</name>
    <dbReference type="NCBI Taxonomy" id="158441"/>
    <lineage>
        <taxon>Eukaryota</taxon>
        <taxon>Metazoa</taxon>
        <taxon>Ecdysozoa</taxon>
        <taxon>Arthropoda</taxon>
        <taxon>Hexapoda</taxon>
        <taxon>Collembola</taxon>
        <taxon>Entomobryomorpha</taxon>
        <taxon>Isotomoidea</taxon>
        <taxon>Isotomidae</taxon>
        <taxon>Proisotominae</taxon>
        <taxon>Folsomia</taxon>
    </lineage>
</organism>
<dbReference type="Proteomes" id="UP000198287">
    <property type="component" value="Unassembled WGS sequence"/>
</dbReference>
<keyword evidence="3" id="KW-1185">Reference proteome</keyword>
<dbReference type="SUPFAM" id="SSF46938">
    <property type="entry name" value="CRAL/TRIO N-terminal domain"/>
    <property type="match status" value="1"/>
</dbReference>
<dbReference type="SMART" id="SM00516">
    <property type="entry name" value="SEC14"/>
    <property type="match status" value="1"/>
</dbReference>
<dbReference type="OMA" id="WERERMC"/>
<dbReference type="InterPro" id="IPR001251">
    <property type="entry name" value="CRAL-TRIO_dom"/>
</dbReference>
<protein>
    <submittedName>
        <fullName evidence="2">Phosphatidylinositol/phosphatidylcholine transfer protein SFH3</fullName>
    </submittedName>
</protein>
<evidence type="ECO:0000313" key="2">
    <source>
        <dbReference type="EMBL" id="OXA38028.1"/>
    </source>
</evidence>
<accession>A0A226CZQ3</accession>
<dbReference type="InterPro" id="IPR036273">
    <property type="entry name" value="CRAL/TRIO_N_dom_sf"/>
</dbReference>
<name>A0A226CZQ3_FOLCA</name>
<reference evidence="2 3" key="1">
    <citation type="submission" date="2015-12" db="EMBL/GenBank/DDBJ databases">
        <title>The genome of Folsomia candida.</title>
        <authorList>
            <person name="Faddeeva A."/>
            <person name="Derks M.F."/>
            <person name="Anvar Y."/>
            <person name="Smit S."/>
            <person name="Van Straalen N."/>
            <person name="Roelofs D."/>
        </authorList>
    </citation>
    <scope>NUCLEOTIDE SEQUENCE [LARGE SCALE GENOMIC DNA]</scope>
    <source>
        <strain evidence="2 3">VU population</strain>
        <tissue evidence="2">Whole body</tissue>
    </source>
</reference>
<proteinExistence type="predicted"/>
<evidence type="ECO:0000313" key="3">
    <source>
        <dbReference type="Proteomes" id="UP000198287"/>
    </source>
</evidence>
<dbReference type="PROSITE" id="PS50191">
    <property type="entry name" value="CRAL_TRIO"/>
    <property type="match status" value="1"/>
</dbReference>
<dbReference type="InterPro" id="IPR051064">
    <property type="entry name" value="SEC14/CRAL-TRIO_domain"/>
</dbReference>
<dbReference type="AlphaFoldDB" id="A0A226CZQ3"/>
<dbReference type="OrthoDB" id="1434354at2759"/>
<gene>
    <name evidence="2" type="ORF">Fcan01_27178</name>
</gene>
<dbReference type="SMART" id="SM01100">
    <property type="entry name" value="CRAL_TRIO_N"/>
    <property type="match status" value="1"/>
</dbReference>
<dbReference type="GO" id="GO:0005737">
    <property type="term" value="C:cytoplasm"/>
    <property type="evidence" value="ECO:0007669"/>
    <property type="project" value="TreeGrafter"/>
</dbReference>
<sequence>MSLPTEEEKDAIKVFRENLKDALTEDELGDDFFLLRWLRARDLDLVKSEQMLRTAISWRIENNVDDVLNKKIDPFFPENYPRWIGGVDKEGRPIYCAGVGQWDLRTVVRKGESKGFQEYTTHGFESMMQLLKEANDVRESPAEDTTAPPITQIIAIFDFAGFAWSQLLNYKAVGELLQLGSIYEAYYPEILHSCYFINCPSLISKIFILLKPILAPKTMAKIKCFGNSKDEWRAEFLTVIDEDQLVPEIGGTRGLICNNSM</sequence>
<dbReference type="EMBL" id="LNIX01000049">
    <property type="protein sequence ID" value="OXA38028.1"/>
    <property type="molecule type" value="Genomic_DNA"/>
</dbReference>
<dbReference type="Pfam" id="PF00650">
    <property type="entry name" value="CRAL_TRIO"/>
    <property type="match status" value="1"/>
</dbReference>
<comment type="caution">
    <text evidence="2">The sequence shown here is derived from an EMBL/GenBank/DDBJ whole genome shotgun (WGS) entry which is preliminary data.</text>
</comment>
<dbReference type="CDD" id="cd00170">
    <property type="entry name" value="SEC14"/>
    <property type="match status" value="1"/>
</dbReference>
<dbReference type="SUPFAM" id="SSF52087">
    <property type="entry name" value="CRAL/TRIO domain"/>
    <property type="match status" value="1"/>
</dbReference>